<dbReference type="eggNOG" id="COG3113">
    <property type="taxonomic scope" value="Bacteria"/>
</dbReference>
<dbReference type="PANTHER" id="PTHR35849">
    <property type="entry name" value="BLR2341 PROTEIN"/>
    <property type="match status" value="1"/>
</dbReference>
<gene>
    <name evidence="1" type="ORF">HHS_03600</name>
</gene>
<protein>
    <submittedName>
        <fullName evidence="1">Anti-sigma B factor antagonist</fullName>
    </submittedName>
</protein>
<dbReference type="PROSITE" id="PS50801">
    <property type="entry name" value="STAS"/>
    <property type="match status" value="1"/>
</dbReference>
<dbReference type="KEGG" id="hhs:HHS_03600"/>
<evidence type="ECO:0000313" key="1">
    <source>
        <dbReference type="EMBL" id="BAO00330.1"/>
    </source>
</evidence>
<dbReference type="InterPro" id="IPR002645">
    <property type="entry name" value="STAS_dom"/>
</dbReference>
<dbReference type="InterPro" id="IPR049743">
    <property type="entry name" value="MlaB"/>
</dbReference>
<proteinExistence type="predicted"/>
<dbReference type="SUPFAM" id="SSF52091">
    <property type="entry name" value="SpoIIaa-like"/>
    <property type="match status" value="1"/>
</dbReference>
<dbReference type="KEGG" id="pck:BMSBPS_0827"/>
<dbReference type="PATRIC" id="fig|1235990.3.peg.356"/>
<evidence type="ECO:0000313" key="2">
    <source>
        <dbReference type="Proteomes" id="UP000016900"/>
    </source>
</evidence>
<dbReference type="InterPro" id="IPR052746">
    <property type="entry name" value="MlaB_ABC_Transporter"/>
</dbReference>
<dbReference type="EMBL" id="AP012554">
    <property type="protein sequence ID" value="BAO00330.1"/>
    <property type="molecule type" value="Genomic_DNA"/>
</dbReference>
<dbReference type="RefSeq" id="WP_022564349.1">
    <property type="nucleotide sequence ID" value="NZ_CP010907.1"/>
</dbReference>
<dbReference type="Pfam" id="PF13466">
    <property type="entry name" value="STAS_2"/>
    <property type="match status" value="1"/>
</dbReference>
<name>U3U604_9GAMM</name>
<sequence length="97" mass="10972">MNNSLRWKCTASTLALIGRLDIDTLLTLWHQRESIMVNINIIDVAALEKIDSAGLALLVHLREIVRTQGNKLIFTGITDKLRSLITLYNLQKIIVCE</sequence>
<dbReference type="NCBIfam" id="NF033618">
    <property type="entry name" value="mlaB_1"/>
    <property type="match status" value="1"/>
</dbReference>
<keyword evidence="2" id="KW-1185">Reference proteome</keyword>
<reference evidence="1 2" key="1">
    <citation type="submission" date="2012-10" db="EMBL/GenBank/DDBJ databases">
        <title>Genome sequence of the symbiont of the pentatomidae stink bug Halyomorpha halys.</title>
        <authorList>
            <person name="Kobayashi H."/>
            <person name="Fujii-Muramatsu R."/>
            <person name="Takeishi K."/>
            <person name="Noda H."/>
        </authorList>
    </citation>
    <scope>NUCLEOTIDE SEQUENCE [LARGE SCALE GENOMIC DNA]</scope>
</reference>
<dbReference type="STRING" id="1235990.BMSBPS_0827"/>
<dbReference type="Proteomes" id="UP000016900">
    <property type="component" value="Chromosome"/>
</dbReference>
<dbReference type="InterPro" id="IPR058548">
    <property type="entry name" value="MlaB-like_STAS"/>
</dbReference>
<dbReference type="CDD" id="cd07043">
    <property type="entry name" value="STAS_anti-anti-sigma_factors"/>
    <property type="match status" value="1"/>
</dbReference>
<dbReference type="Gene3D" id="3.30.750.24">
    <property type="entry name" value="STAS domain"/>
    <property type="match status" value="1"/>
</dbReference>
<dbReference type="OrthoDB" id="5687860at2"/>
<organism evidence="1 2">
    <name type="scientific">Candidatus Pantoea carbekii</name>
    <dbReference type="NCBI Taxonomy" id="1235990"/>
    <lineage>
        <taxon>Bacteria</taxon>
        <taxon>Pseudomonadati</taxon>
        <taxon>Pseudomonadota</taxon>
        <taxon>Gammaproteobacteria</taxon>
        <taxon>Enterobacterales</taxon>
        <taxon>Erwiniaceae</taxon>
        <taxon>Pantoea</taxon>
    </lineage>
</organism>
<accession>U3U604</accession>
<dbReference type="PANTHER" id="PTHR35849:SF1">
    <property type="entry name" value="INTERMEMBRANE PHOSPHOLIPID TRANSPORT SYSTEM BINDING PROTEIN MLAB"/>
    <property type="match status" value="1"/>
</dbReference>
<dbReference type="InterPro" id="IPR036513">
    <property type="entry name" value="STAS_dom_sf"/>
</dbReference>
<dbReference type="AlphaFoldDB" id="U3U604"/>